<sequence>MLTVKKNRLHIVFAWLLLVCFAAGQYMVYSHQHALIKGITKHSHMAVGQQTVKEKCLLCDAMHHTDAVAVSNSSFFIPLVTSDHFFKPGDYNFVSLALILAAGRAPPVIA</sequence>
<dbReference type="Proteomes" id="UP000199705">
    <property type="component" value="Unassembled WGS sequence"/>
</dbReference>
<organism evidence="1 2">
    <name type="scientific">Mucilaginibacter gossypii</name>
    <dbReference type="NCBI Taxonomy" id="551996"/>
    <lineage>
        <taxon>Bacteria</taxon>
        <taxon>Pseudomonadati</taxon>
        <taxon>Bacteroidota</taxon>
        <taxon>Sphingobacteriia</taxon>
        <taxon>Sphingobacteriales</taxon>
        <taxon>Sphingobacteriaceae</taxon>
        <taxon>Mucilaginibacter</taxon>
    </lineage>
</organism>
<evidence type="ECO:0008006" key="3">
    <source>
        <dbReference type="Google" id="ProtNLM"/>
    </source>
</evidence>
<accession>A0A1G8P214</accession>
<dbReference type="EMBL" id="FNCG01000039">
    <property type="protein sequence ID" value="SDI85870.1"/>
    <property type="molecule type" value="Genomic_DNA"/>
</dbReference>
<protein>
    <recommendedName>
        <fullName evidence="3">DUF2946 domain-containing protein</fullName>
    </recommendedName>
</protein>
<dbReference type="STRING" id="551996.SAMN05192573_1397"/>
<keyword evidence="2" id="KW-1185">Reference proteome</keyword>
<gene>
    <name evidence="1" type="ORF">SAMN05192573_1397</name>
</gene>
<proteinExistence type="predicted"/>
<evidence type="ECO:0000313" key="1">
    <source>
        <dbReference type="EMBL" id="SDI85870.1"/>
    </source>
</evidence>
<reference evidence="2" key="1">
    <citation type="submission" date="2016-10" db="EMBL/GenBank/DDBJ databases">
        <authorList>
            <person name="Varghese N."/>
            <person name="Submissions S."/>
        </authorList>
    </citation>
    <scope>NUCLEOTIDE SEQUENCE [LARGE SCALE GENOMIC DNA]</scope>
    <source>
        <strain evidence="2">Gh-67</strain>
    </source>
</reference>
<evidence type="ECO:0000313" key="2">
    <source>
        <dbReference type="Proteomes" id="UP000199705"/>
    </source>
</evidence>
<dbReference type="AlphaFoldDB" id="A0A1G8P214"/>
<name>A0A1G8P214_9SPHI</name>